<keyword evidence="13" id="KW-1185">Reference proteome</keyword>
<evidence type="ECO:0000313" key="13">
    <source>
        <dbReference type="Proteomes" id="UP000187203"/>
    </source>
</evidence>
<dbReference type="GO" id="GO:0012505">
    <property type="term" value="C:endomembrane system"/>
    <property type="evidence" value="ECO:0007669"/>
    <property type="project" value="UniProtKB-SubCell"/>
</dbReference>
<evidence type="ECO:0000256" key="8">
    <source>
        <dbReference type="PIRSR" id="PIRSR605150-1"/>
    </source>
</evidence>
<evidence type="ECO:0000256" key="5">
    <source>
        <dbReference type="ARBA" id="ARBA00022989"/>
    </source>
</evidence>
<evidence type="ECO:0000256" key="11">
    <source>
        <dbReference type="SAM" id="Phobius"/>
    </source>
</evidence>
<comment type="subcellular location">
    <subcellularLocation>
        <location evidence="1">Endomembrane system</location>
        <topology evidence="1">Multi-pass membrane protein</topology>
    </subcellularLocation>
</comment>
<evidence type="ECO:0000256" key="1">
    <source>
        <dbReference type="ARBA" id="ARBA00004127"/>
    </source>
</evidence>
<dbReference type="PANTHER" id="PTHR13301">
    <property type="entry name" value="X-BOX TRANSCRIPTION FACTOR-RELATED"/>
    <property type="match status" value="1"/>
</dbReference>
<dbReference type="Gene3D" id="3.90.550.10">
    <property type="entry name" value="Spore Coat Polysaccharide Biosynthesis Protein SpsA, Chain A"/>
    <property type="match status" value="2"/>
</dbReference>
<dbReference type="Pfam" id="PF03552">
    <property type="entry name" value="Cellulose_synt"/>
    <property type="match status" value="4"/>
</dbReference>
<protein>
    <submittedName>
        <fullName evidence="12">Cellulose synthase</fullName>
    </submittedName>
</protein>
<dbReference type="STRING" id="93759.A0A1R3KMK3"/>
<feature type="binding site" evidence="9">
    <location>
        <position position="751"/>
    </location>
    <ligand>
        <name>UDP-alpha-D-glucose</name>
        <dbReference type="ChEBI" id="CHEBI:58885"/>
    </ligand>
</feature>
<dbReference type="OrthoDB" id="72851at2759"/>
<sequence>MFVTTADPLLEPPLVTVNTVLSLLAVDYPPEKLACYVSDDGCSPVTFYSLVEASKFAQLWVPFCKKYNVQVRAPFRYFSAPKPPSPDDHNLSGFEQEWIKMKDEYEQLCGKIENAAHDLMVGPYSSSEYADFKNIERNNHPSIVKVIWENKKDQSSSLPHLVYISREKRPNYPHHYKAGALNVLTRVSGVMTNAPFMLNVDCDMFANNPKIILHGVCLLVGIKDEQDCAFVQCPQMFYNVLKDDPFGNQVAVPFAIFKAGMNGIQGPPYAGTGCFHRRKTIYGIPPNHHDVHINGTDSRIMEERFGKSTKFRESVVKILNGSGEKEHFPCDISGTIESACTVADCTYENSTCWGKEVGLMYGSASEDVLTGIRIHKMGWKSVMLTPNPPAFLGNAPPGGPISMIQMKRWGTGLLEVLFSKHFPIISVFTSQLHFRQALAYLSMLIWPLRSIPDFVYDILSAYCIITNSHFLPKVQEPVVYIPVSLFLIHNLNSLSQYLEYGETIRAWWNAQRMARILSVSSMLFATLSMIVKLFGYSETVFEITQKTQSDDDENDADKVARFTFDESPMFVPVTALLMLHLTALAIWLLGLQRPARGGDGGSGLGEIAGSMWVVLSFWPFVKGLFGKGKYVFSFSFLKNSRMAKAKAPTQLRLCERVSSKSIIRRTLDVTVFCLFLCLLSYRLNSLSSHGFTWLPLLAFLCESSFAFTWFLNLSTRWNPVEHKTYPENLLSRLNELPPVDMFVTTADSLLEPPLVTVNTVLSLLAVDYPPEKLACYVSDDGCSSVTFYSLVEASKFAQLWVPFCKKYNVQVRAPFQYFSAAKSPPPDDHNLSGFKQEWIKMKDEYEQLCGKIENAAHASSEYADFKNIDRNNHPSLVKVIWENKKDQSSSLPHLVYISREKRPNYLHHYKAGAMNVLTRVSGVMTNAPFMLNVDCDMFANNPKIILHGVCLLVGIKDEQDCAFVQCLQIFYNVLKDDPFGNQVTVPLAIFGGGMAGIQGPSYSGTGCFHRRKTIYGIPPNHDDHINGTDSRILEERFGKSTKFRESVVKILNGSGEKEEHFPCDISGTIESACRVADSTYENSTCWGTEVGLLYGSATEDALTGLRIHEMGWKSVMLIPNPPGFLGNAPPGGPIAMTQMKRWGTGLLEILFSKHFPIVSVFTSQLHFRQALAYLYMLTWALRSIPEFVYVILPSYCIITNSHLLPKVQEPVVYIPVSLFLIHNLNSLSQYLKYGQTIRAWWNAQRMARIIAVSSLLFATLSMIVKLFGYSETVFEITQKIQSDDDENDADKVAGRFTFDESPMFVPVTALLMLHLTALAIWLLGLQPPPARGGDSGSGLVEILCSVWVVLSFWPFVKGLFGHGKYGIPLTTIFKSAALVLLFVPLCLRISTD</sequence>
<name>A0A1R3KMK3_9ROSI</name>
<feature type="transmembrane region" description="Helical" evidence="11">
    <location>
        <begin position="569"/>
        <end position="589"/>
    </location>
</feature>
<dbReference type="GO" id="GO:0016020">
    <property type="term" value="C:membrane"/>
    <property type="evidence" value="ECO:0007669"/>
    <property type="project" value="InterPro"/>
</dbReference>
<keyword evidence="4 11" id="KW-0812">Transmembrane</keyword>
<reference evidence="13" key="1">
    <citation type="submission" date="2013-09" db="EMBL/GenBank/DDBJ databases">
        <title>Corchorus olitorius genome sequencing.</title>
        <authorList>
            <person name="Alam M."/>
            <person name="Haque M.S."/>
            <person name="Islam M.S."/>
            <person name="Emdad E.M."/>
            <person name="Islam M.M."/>
            <person name="Ahmed B."/>
            <person name="Halim A."/>
            <person name="Hossen Q.M.M."/>
            <person name="Hossain M.Z."/>
            <person name="Ahmed R."/>
            <person name="Khan M.M."/>
            <person name="Islam R."/>
            <person name="Rashid M.M."/>
            <person name="Khan S.A."/>
            <person name="Rahman M.S."/>
            <person name="Alam M."/>
            <person name="Yahiya A.S."/>
            <person name="Khan M.S."/>
            <person name="Azam M.S."/>
            <person name="Haque T."/>
            <person name="Lashkar M.Z.H."/>
            <person name="Akhand A.I."/>
            <person name="Morshed G."/>
            <person name="Roy S."/>
            <person name="Uddin K.S."/>
            <person name="Rabeya T."/>
            <person name="Hossain A.S."/>
            <person name="Chowdhury A."/>
            <person name="Snigdha A.R."/>
            <person name="Mortoza M.S."/>
            <person name="Matin S.A."/>
            <person name="Hoque S.M.E."/>
            <person name="Islam M.K."/>
            <person name="Roy D.K."/>
            <person name="Haider R."/>
            <person name="Moosa M.M."/>
            <person name="Elias S.M."/>
            <person name="Hasan A.M."/>
            <person name="Jahan S."/>
            <person name="Shafiuddin M."/>
            <person name="Mahmood N."/>
            <person name="Shommy N.S."/>
        </authorList>
    </citation>
    <scope>NUCLEOTIDE SEQUENCE [LARGE SCALE GENOMIC DNA]</scope>
    <source>
        <strain evidence="13">cv. O-4</strain>
    </source>
</reference>
<keyword evidence="2" id="KW-0328">Glycosyltransferase</keyword>
<organism evidence="12 13">
    <name type="scientific">Corchorus olitorius</name>
    <dbReference type="NCBI Taxonomy" id="93759"/>
    <lineage>
        <taxon>Eukaryota</taxon>
        <taxon>Viridiplantae</taxon>
        <taxon>Streptophyta</taxon>
        <taxon>Embryophyta</taxon>
        <taxon>Tracheophyta</taxon>
        <taxon>Spermatophyta</taxon>
        <taxon>Magnoliopsida</taxon>
        <taxon>eudicotyledons</taxon>
        <taxon>Gunneridae</taxon>
        <taxon>Pentapetalae</taxon>
        <taxon>rosids</taxon>
        <taxon>malvids</taxon>
        <taxon>Malvales</taxon>
        <taxon>Malvaceae</taxon>
        <taxon>Grewioideae</taxon>
        <taxon>Apeibeae</taxon>
        <taxon>Corchorus</taxon>
    </lineage>
</organism>
<keyword evidence="7" id="KW-0961">Cell wall biogenesis/degradation</keyword>
<dbReference type="GO" id="GO:0016760">
    <property type="term" value="F:cellulose synthase (UDP-forming) activity"/>
    <property type="evidence" value="ECO:0007669"/>
    <property type="project" value="InterPro"/>
</dbReference>
<dbReference type="InterPro" id="IPR029044">
    <property type="entry name" value="Nucleotide-diphossugar_trans"/>
</dbReference>
<accession>A0A1R3KMK3</accession>
<gene>
    <name evidence="12" type="ORF">COLO4_06580</name>
</gene>
<dbReference type="SUPFAM" id="SSF53448">
    <property type="entry name" value="Nucleotide-diphospho-sugar transferases"/>
    <property type="match status" value="2"/>
</dbReference>
<feature type="transmembrane region" description="Helical" evidence="11">
    <location>
        <begin position="1303"/>
        <end position="1324"/>
    </location>
</feature>
<feature type="binding site" evidence="10">
    <location>
        <position position="934"/>
    </location>
    <ligand>
        <name>Mn(2+)</name>
        <dbReference type="ChEBI" id="CHEBI:29035"/>
    </ligand>
</feature>
<evidence type="ECO:0000313" key="12">
    <source>
        <dbReference type="EMBL" id="OMP08325.1"/>
    </source>
</evidence>
<keyword evidence="5 11" id="KW-1133">Transmembrane helix</keyword>
<feature type="transmembrane region" description="Helical" evidence="11">
    <location>
        <begin position="693"/>
        <end position="713"/>
    </location>
</feature>
<proteinExistence type="predicted"/>
<feature type="active site" evidence="8">
    <location>
        <position position="780"/>
    </location>
</feature>
<evidence type="ECO:0000256" key="3">
    <source>
        <dbReference type="ARBA" id="ARBA00022679"/>
    </source>
</evidence>
<evidence type="ECO:0000256" key="7">
    <source>
        <dbReference type="ARBA" id="ARBA00023316"/>
    </source>
</evidence>
<evidence type="ECO:0000256" key="10">
    <source>
        <dbReference type="PIRSR" id="PIRSR605150-3"/>
    </source>
</evidence>
<feature type="binding site" evidence="9">
    <location>
        <position position="780"/>
    </location>
    <ligand>
        <name>UDP-alpha-D-glucose</name>
        <dbReference type="ChEBI" id="CHEBI:58885"/>
    </ligand>
</feature>
<evidence type="ECO:0000256" key="9">
    <source>
        <dbReference type="PIRSR" id="PIRSR605150-2"/>
    </source>
</evidence>
<feature type="active site" evidence="8">
    <location>
        <position position="1100"/>
    </location>
</feature>
<keyword evidence="6 11" id="KW-0472">Membrane</keyword>
<evidence type="ECO:0000256" key="4">
    <source>
        <dbReference type="ARBA" id="ARBA00022692"/>
    </source>
</evidence>
<dbReference type="InterPro" id="IPR005150">
    <property type="entry name" value="Cellulose_synth"/>
</dbReference>
<evidence type="ECO:0000256" key="6">
    <source>
        <dbReference type="ARBA" id="ARBA00023136"/>
    </source>
</evidence>
<dbReference type="Proteomes" id="UP000187203">
    <property type="component" value="Unassembled WGS sequence"/>
</dbReference>
<feature type="transmembrane region" description="Helical" evidence="11">
    <location>
        <begin position="1367"/>
        <end position="1387"/>
    </location>
</feature>
<comment type="caution">
    <text evidence="12">The sequence shown here is derived from an EMBL/GenBank/DDBJ whole genome shotgun (WGS) entry which is preliminary data.</text>
</comment>
<feature type="binding site" evidence="10">
    <location>
        <position position="910"/>
    </location>
    <ligand>
        <name>Mn(2+)</name>
        <dbReference type="ChEBI" id="CHEBI:29035"/>
    </ligand>
</feature>
<keyword evidence="3" id="KW-0808">Transferase</keyword>
<dbReference type="GO" id="GO:0030244">
    <property type="term" value="P:cellulose biosynthetic process"/>
    <property type="evidence" value="ECO:0007669"/>
    <property type="project" value="InterPro"/>
</dbReference>
<dbReference type="GO" id="GO:0071555">
    <property type="term" value="P:cell wall organization"/>
    <property type="evidence" value="ECO:0007669"/>
    <property type="project" value="UniProtKB-KW"/>
</dbReference>
<evidence type="ECO:0000256" key="2">
    <source>
        <dbReference type="ARBA" id="ARBA00022676"/>
    </source>
</evidence>
<feature type="transmembrane region" description="Helical" evidence="11">
    <location>
        <begin position="1336"/>
        <end position="1355"/>
    </location>
</feature>
<feature type="transmembrane region" description="Helical" evidence="11">
    <location>
        <begin position="1249"/>
        <end position="1269"/>
    </location>
</feature>
<dbReference type="SMR" id="A0A1R3KMK3"/>
<dbReference type="EMBL" id="AWUE01012785">
    <property type="protein sequence ID" value="OMP08325.1"/>
    <property type="molecule type" value="Genomic_DNA"/>
</dbReference>